<dbReference type="PANTHER" id="PTHR39961:SF1">
    <property type="entry name" value="DUF458 DOMAIN-CONTAINING PROTEIN"/>
    <property type="match status" value="1"/>
</dbReference>
<dbReference type="OrthoDB" id="37369at2"/>
<gene>
    <name evidence="1" type="ORF">TAGGR_11299</name>
</gene>
<name>A0A0U9HRT2_9BACT</name>
<keyword evidence="2" id="KW-1185">Reference proteome</keyword>
<proteinExistence type="predicted"/>
<comment type="caution">
    <text evidence="1">The sequence shown here is derived from an EMBL/GenBank/DDBJ whole genome shotgun (WGS) entry which is preliminary data.</text>
</comment>
<evidence type="ECO:0008006" key="3">
    <source>
        <dbReference type="Google" id="ProtNLM"/>
    </source>
</evidence>
<dbReference type="InterPro" id="IPR007405">
    <property type="entry name" value="Phage_KVP40_Orf299"/>
</dbReference>
<sequence length="164" mass="18455">MEVESIKKSVFISPTFGALTFQEVFEKIIDFVREQPDRQYNLIVGSDSFPGEQTVFVTAIIIHRKGAGGRYFYRRIKYEKMDNLKLRIFTEASLSLEVAETLRKKLSENGVSRLPVEIHLDVGKNGATRGIVKEVIKMIVGSGYIAVTKPESFGATKVADRHTN</sequence>
<evidence type="ECO:0000313" key="2">
    <source>
        <dbReference type="Proteomes" id="UP000054976"/>
    </source>
</evidence>
<dbReference type="EMBL" id="BCNO01000001">
    <property type="protein sequence ID" value="GAQ95097.1"/>
    <property type="molecule type" value="Genomic_DNA"/>
</dbReference>
<accession>A0A0U9HRT2</accession>
<evidence type="ECO:0000313" key="1">
    <source>
        <dbReference type="EMBL" id="GAQ95097.1"/>
    </source>
</evidence>
<dbReference type="PANTHER" id="PTHR39961">
    <property type="entry name" value="HYPOTHETICAL CYTOSOLIC PROTEIN"/>
    <property type="match status" value="1"/>
</dbReference>
<organism evidence="1 2">
    <name type="scientific">Thermodesulfovibrio aggregans</name>
    <dbReference type="NCBI Taxonomy" id="86166"/>
    <lineage>
        <taxon>Bacteria</taxon>
        <taxon>Pseudomonadati</taxon>
        <taxon>Nitrospirota</taxon>
        <taxon>Thermodesulfovibrionia</taxon>
        <taxon>Thermodesulfovibrionales</taxon>
        <taxon>Thermodesulfovibrionaceae</taxon>
        <taxon>Thermodesulfovibrio</taxon>
    </lineage>
</organism>
<dbReference type="AlphaFoldDB" id="A0A0U9HRT2"/>
<reference evidence="2" key="1">
    <citation type="submission" date="2016-01" db="EMBL/GenBank/DDBJ databases">
        <title>Draft genome sequence of Thermodesulfovibrio aggregans strain TGE-P1.</title>
        <authorList>
            <person name="Sekiguchi Y."/>
            <person name="Ohashi A."/>
            <person name="Matsuura N."/>
            <person name="Tourlousse M.D."/>
        </authorList>
    </citation>
    <scope>NUCLEOTIDE SEQUENCE [LARGE SCALE GENOMIC DNA]</scope>
    <source>
        <strain evidence="2">TGE-P1</strain>
    </source>
</reference>
<dbReference type="Pfam" id="PF04308">
    <property type="entry name" value="RNaseH_like"/>
    <property type="match status" value="1"/>
</dbReference>
<protein>
    <recommendedName>
        <fullName evidence="3">DUF458 domain-containing protein</fullName>
    </recommendedName>
</protein>
<dbReference type="Proteomes" id="UP000054976">
    <property type="component" value="Unassembled WGS sequence"/>
</dbReference>
<dbReference type="RefSeq" id="WP_059176494.1">
    <property type="nucleotide sequence ID" value="NZ_BCNO01000001.1"/>
</dbReference>
<dbReference type="STRING" id="86166.TAGGR_11299"/>